<reference evidence="2 3" key="1">
    <citation type="journal article" date="2019" name="Plant Biotechnol. J.">
        <title>The red bayberry genome and genetic basis of sex determination.</title>
        <authorList>
            <person name="Jia H.M."/>
            <person name="Jia H.J."/>
            <person name="Cai Q.L."/>
            <person name="Wang Y."/>
            <person name="Zhao H.B."/>
            <person name="Yang W.F."/>
            <person name="Wang G.Y."/>
            <person name="Li Y.H."/>
            <person name="Zhan D.L."/>
            <person name="Shen Y.T."/>
            <person name="Niu Q.F."/>
            <person name="Chang L."/>
            <person name="Qiu J."/>
            <person name="Zhao L."/>
            <person name="Xie H.B."/>
            <person name="Fu W.Y."/>
            <person name="Jin J."/>
            <person name="Li X.W."/>
            <person name="Jiao Y."/>
            <person name="Zhou C.C."/>
            <person name="Tu T."/>
            <person name="Chai C.Y."/>
            <person name="Gao J.L."/>
            <person name="Fan L.J."/>
            <person name="van de Weg E."/>
            <person name="Wang J.Y."/>
            <person name="Gao Z.S."/>
        </authorList>
    </citation>
    <scope>NUCLEOTIDE SEQUENCE [LARGE SCALE GENOMIC DNA]</scope>
    <source>
        <tissue evidence="2">Leaves</tissue>
    </source>
</reference>
<feature type="region of interest" description="Disordered" evidence="1">
    <location>
        <begin position="51"/>
        <end position="72"/>
    </location>
</feature>
<evidence type="ECO:0000313" key="2">
    <source>
        <dbReference type="EMBL" id="KAB1216406.1"/>
    </source>
</evidence>
<gene>
    <name evidence="2" type="ORF">CJ030_MR4G004606</name>
</gene>
<keyword evidence="3" id="KW-1185">Reference proteome</keyword>
<dbReference type="EMBL" id="RXIC02000022">
    <property type="protein sequence ID" value="KAB1216406.1"/>
    <property type="molecule type" value="Genomic_DNA"/>
</dbReference>
<proteinExistence type="predicted"/>
<evidence type="ECO:0000256" key="1">
    <source>
        <dbReference type="SAM" id="MobiDB-lite"/>
    </source>
</evidence>
<comment type="caution">
    <text evidence="2">The sequence shown here is derived from an EMBL/GenBank/DDBJ whole genome shotgun (WGS) entry which is preliminary data.</text>
</comment>
<evidence type="ECO:0000313" key="3">
    <source>
        <dbReference type="Proteomes" id="UP000516437"/>
    </source>
</evidence>
<protein>
    <submittedName>
        <fullName evidence="2">Uncharacterized protein</fullName>
    </submittedName>
</protein>
<dbReference type="Proteomes" id="UP000516437">
    <property type="component" value="Chromosome 4"/>
</dbReference>
<dbReference type="OrthoDB" id="974159at2759"/>
<sequence>MPLTMSLFKTVLHNHFHTILKPQKPLYGSQIIESYISHKCRALSSLCYSTTTSSPHIEDRIEPEEDNEKEEKKKPLDVMFTEAVGLRLCENKETSEGATDGENNELKSSLRELETEVRTLKATSSAKESVQRTKSKKSTGKSLYATFTNQTGHNKGRVERTLDEPQVYKELSPDMEVFVNHLCNEGYFNDANFLLGSKLEFGCFENYYGRNYIKFAAEKFSKDNQEIANSKMLIQKLCSASFWEKFVD</sequence>
<dbReference type="AlphaFoldDB" id="A0A6A1VWG6"/>
<name>A0A6A1VWG6_9ROSI</name>
<organism evidence="2 3">
    <name type="scientific">Morella rubra</name>
    <name type="common">Chinese bayberry</name>
    <dbReference type="NCBI Taxonomy" id="262757"/>
    <lineage>
        <taxon>Eukaryota</taxon>
        <taxon>Viridiplantae</taxon>
        <taxon>Streptophyta</taxon>
        <taxon>Embryophyta</taxon>
        <taxon>Tracheophyta</taxon>
        <taxon>Spermatophyta</taxon>
        <taxon>Magnoliopsida</taxon>
        <taxon>eudicotyledons</taxon>
        <taxon>Gunneridae</taxon>
        <taxon>Pentapetalae</taxon>
        <taxon>rosids</taxon>
        <taxon>fabids</taxon>
        <taxon>Fagales</taxon>
        <taxon>Myricaceae</taxon>
        <taxon>Morella</taxon>
    </lineage>
</organism>
<accession>A0A6A1VWG6</accession>